<protein>
    <recommendedName>
        <fullName evidence="9">Epoxyqueuosine reductase</fullName>
        <ecNumber evidence="9">1.17.99.6</ecNumber>
    </recommendedName>
    <alternativeName>
        <fullName evidence="9">Queuosine biosynthesis protein QueG</fullName>
    </alternativeName>
</protein>
<dbReference type="GO" id="GO:0051539">
    <property type="term" value="F:4 iron, 4 sulfur cluster binding"/>
    <property type="evidence" value="ECO:0007669"/>
    <property type="project" value="UniProtKB-KW"/>
</dbReference>
<keyword evidence="12" id="KW-1185">Reference proteome</keyword>
<dbReference type="PROSITE" id="PS51379">
    <property type="entry name" value="4FE4S_FER_2"/>
    <property type="match status" value="1"/>
</dbReference>
<dbReference type="InterPro" id="IPR004453">
    <property type="entry name" value="QueG"/>
</dbReference>
<dbReference type="GO" id="GO:0031419">
    <property type="term" value="F:cobalamin binding"/>
    <property type="evidence" value="ECO:0007669"/>
    <property type="project" value="UniProtKB-KW"/>
</dbReference>
<dbReference type="EMBL" id="BMDX01000030">
    <property type="protein sequence ID" value="GGA89925.1"/>
    <property type="molecule type" value="Genomic_DNA"/>
</dbReference>
<evidence type="ECO:0000256" key="7">
    <source>
        <dbReference type="ARBA" id="ARBA00023004"/>
    </source>
</evidence>
<feature type="binding site" evidence="9">
    <location>
        <position position="257"/>
    </location>
    <ligand>
        <name>[4Fe-4S] cluster</name>
        <dbReference type="ChEBI" id="CHEBI:49883"/>
        <label>2</label>
    </ligand>
</feature>
<keyword evidence="5 9" id="KW-0671">Queuosine biosynthesis</keyword>
<feature type="binding site" evidence="9">
    <location>
        <position position="181"/>
    </location>
    <ligand>
        <name>cob(II)alamin</name>
        <dbReference type="ChEBI" id="CHEBI:16304"/>
    </ligand>
</feature>
<dbReference type="PANTHER" id="PTHR30002">
    <property type="entry name" value="EPOXYQUEUOSINE REDUCTASE"/>
    <property type="match status" value="1"/>
</dbReference>
<evidence type="ECO:0000256" key="9">
    <source>
        <dbReference type="HAMAP-Rule" id="MF_00916"/>
    </source>
</evidence>
<feature type="binding site" evidence="9">
    <location>
        <position position="204"/>
    </location>
    <ligand>
        <name>[4Fe-4S] cluster</name>
        <dbReference type="ChEBI" id="CHEBI:49883"/>
        <label>1</label>
    </ligand>
</feature>
<feature type="binding site" evidence="9">
    <location>
        <position position="254"/>
    </location>
    <ligand>
        <name>[4Fe-4S] cluster</name>
        <dbReference type="ChEBI" id="CHEBI:49883"/>
        <label>2</label>
    </ligand>
</feature>
<comment type="cofactor">
    <cofactor evidence="9">
        <name>[4Fe-4S] cluster</name>
        <dbReference type="ChEBI" id="CHEBI:49883"/>
    </cofactor>
    <text evidence="9">Binds 2 [4Fe-4S] clusters per monomer.</text>
</comment>
<dbReference type="PANTHER" id="PTHR30002:SF4">
    <property type="entry name" value="EPOXYQUEUOSINE REDUCTASE"/>
    <property type="match status" value="1"/>
</dbReference>
<feature type="binding site" evidence="9">
    <location>
        <position position="146"/>
    </location>
    <ligand>
        <name>cob(II)alamin</name>
        <dbReference type="ChEBI" id="CHEBI:16304"/>
    </ligand>
</feature>
<dbReference type="FunFam" id="3.30.70.20:FF:000017">
    <property type="entry name" value="Epoxyqueuosine reductase"/>
    <property type="match status" value="1"/>
</dbReference>
<dbReference type="SUPFAM" id="SSF46548">
    <property type="entry name" value="alpha-helical ferredoxin"/>
    <property type="match status" value="1"/>
</dbReference>
<feature type="binding site" evidence="9">
    <location>
        <position position="201"/>
    </location>
    <ligand>
        <name>[4Fe-4S] cluster</name>
        <dbReference type="ChEBI" id="CHEBI:49883"/>
        <label>1</label>
    </ligand>
</feature>
<comment type="pathway">
    <text evidence="9">tRNA modification; tRNA-queuosine biosynthesis.</text>
</comment>
<comment type="catalytic activity">
    <reaction evidence="9">
        <text>epoxyqueuosine(34) in tRNA + AH2 = queuosine(34) in tRNA + A + H2O</text>
        <dbReference type="Rhea" id="RHEA:32159"/>
        <dbReference type="Rhea" id="RHEA-COMP:18571"/>
        <dbReference type="Rhea" id="RHEA-COMP:18582"/>
        <dbReference type="ChEBI" id="CHEBI:13193"/>
        <dbReference type="ChEBI" id="CHEBI:15377"/>
        <dbReference type="ChEBI" id="CHEBI:17499"/>
        <dbReference type="ChEBI" id="CHEBI:194431"/>
        <dbReference type="ChEBI" id="CHEBI:194443"/>
        <dbReference type="EC" id="1.17.99.6"/>
    </reaction>
</comment>
<feature type="binding site" evidence="9">
    <location>
        <position position="261"/>
    </location>
    <ligand>
        <name>[4Fe-4S] cluster</name>
        <dbReference type="ChEBI" id="CHEBI:49883"/>
        <label>1</label>
    </ligand>
</feature>
<dbReference type="Pfam" id="PF13484">
    <property type="entry name" value="Fer4_16"/>
    <property type="match status" value="1"/>
</dbReference>
<dbReference type="Proteomes" id="UP000619743">
    <property type="component" value="Unassembled WGS sequence"/>
</dbReference>
<feature type="binding site" evidence="9">
    <location>
        <position position="170"/>
    </location>
    <ligand>
        <name>cob(II)alamin</name>
        <dbReference type="ChEBI" id="CHEBI:16304"/>
    </ligand>
</feature>
<dbReference type="Pfam" id="PF08331">
    <property type="entry name" value="QueG_DUF1730"/>
    <property type="match status" value="1"/>
</dbReference>
<feature type="binding site" evidence="9">
    <location>
        <position position="207"/>
    </location>
    <ligand>
        <name>[4Fe-4S] cluster</name>
        <dbReference type="ChEBI" id="CHEBI:49883"/>
        <label>1</label>
    </ligand>
</feature>
<dbReference type="NCBIfam" id="TIGR00276">
    <property type="entry name" value="tRNA epoxyqueuosine(34) reductase QueG"/>
    <property type="match status" value="1"/>
</dbReference>
<feature type="active site" description="Proton donor" evidence="9">
    <location>
        <position position="146"/>
    </location>
</feature>
<evidence type="ECO:0000256" key="5">
    <source>
        <dbReference type="ARBA" id="ARBA00022785"/>
    </source>
</evidence>
<keyword evidence="3 9" id="KW-0819">tRNA processing</keyword>
<dbReference type="RefSeq" id="WP_087507588.1">
    <property type="nucleotide sequence ID" value="NZ_BMDX01000030.1"/>
</dbReference>
<dbReference type="UniPathway" id="UPA00392"/>
<comment type="similarity">
    <text evidence="9">Belongs to the QueG family.</text>
</comment>
<evidence type="ECO:0000256" key="6">
    <source>
        <dbReference type="ARBA" id="ARBA00023002"/>
    </source>
</evidence>
<sequence length="383" mass="43261">MSAPSETDLSELANLIRQWSKALGFADVGFSDLRLAHHQQAFEQWLNAGFHGTMSFLERNGELRFRPELLHPNTVSIISVRMDYLPHQARFASDLDDDSQAYISRYAVGRDYHKVMRKRLKQLGDKIQHYCIEHFGESSDARPFVDSAPVLERPIAEKAGLGWIGKHSLLLNSDSGSWFFLGELMINLPLPVNETLAVNQCGDCVACLKICPTNAIVEPYVVDANRCISYLTIEHDGAIDTDLRPLMGNRIYGCDDCQLICPWNREAEPTDEADYQHRPVWQPHDLVTLMGWDETTFLNNTAGSPIRRIGYERWQRNIAIALGNGPSTDAAVAILKQQRGQVSDLVDEHIDWALQQLQIIPTQSRKTARLVRSIRTGLPRDAD</sequence>
<dbReference type="EC" id="1.17.99.6" evidence="9"/>
<dbReference type="GO" id="GO:0046872">
    <property type="term" value="F:metal ion binding"/>
    <property type="evidence" value="ECO:0007669"/>
    <property type="project" value="UniProtKB-KW"/>
</dbReference>
<evidence type="ECO:0000259" key="10">
    <source>
        <dbReference type="PROSITE" id="PS51379"/>
    </source>
</evidence>
<evidence type="ECO:0000313" key="12">
    <source>
        <dbReference type="Proteomes" id="UP000619743"/>
    </source>
</evidence>
<keyword evidence="4 9" id="KW-0479">Metal-binding</keyword>
<comment type="caution">
    <text evidence="9">Lacks conserved residue(s) required for the propagation of feature annotation.</text>
</comment>
<feature type="binding site" evidence="9">
    <location>
        <begin position="254"/>
        <end position="255"/>
    </location>
    <ligand>
        <name>cob(II)alamin</name>
        <dbReference type="ChEBI" id="CHEBI:16304"/>
    </ligand>
</feature>
<dbReference type="AlphaFoldDB" id="A0A8J2UA63"/>
<dbReference type="GO" id="GO:0005737">
    <property type="term" value="C:cytoplasm"/>
    <property type="evidence" value="ECO:0007669"/>
    <property type="project" value="UniProtKB-SubCell"/>
</dbReference>
<dbReference type="Gene3D" id="3.30.70.20">
    <property type="match status" value="1"/>
</dbReference>
<keyword evidence="9" id="KW-0170">Cobalt</keyword>
<proteinExistence type="inferred from homology"/>
<dbReference type="InterPro" id="IPR017900">
    <property type="entry name" value="4Fe4S_Fe_S_CS"/>
</dbReference>
<accession>A0A8J2UA63</accession>
<keyword evidence="7 9" id="KW-0408">Iron</keyword>
<keyword evidence="1 9" id="KW-0004">4Fe-4S</keyword>
<keyword evidence="2 9" id="KW-0963">Cytoplasm</keyword>
<feature type="binding site" evidence="9">
    <location>
        <position position="229"/>
    </location>
    <ligand>
        <name>cob(II)alamin</name>
        <dbReference type="ChEBI" id="CHEBI:16304"/>
    </ligand>
</feature>
<evidence type="ECO:0000256" key="2">
    <source>
        <dbReference type="ARBA" id="ARBA00022490"/>
    </source>
</evidence>
<dbReference type="InterPro" id="IPR013542">
    <property type="entry name" value="QueG_DUF1730"/>
</dbReference>
<dbReference type="GO" id="GO:0008616">
    <property type="term" value="P:tRNA queuosine(34) biosynthetic process"/>
    <property type="evidence" value="ECO:0007669"/>
    <property type="project" value="UniProtKB-UniRule"/>
</dbReference>
<comment type="subcellular location">
    <subcellularLocation>
        <location evidence="9">Cytoplasm</location>
    </subcellularLocation>
</comment>
<comment type="caution">
    <text evidence="11">The sequence shown here is derived from an EMBL/GenBank/DDBJ whole genome shotgun (WGS) entry which is preliminary data.</text>
</comment>
<name>A0A8J2UA63_9GAMM</name>
<evidence type="ECO:0000313" key="11">
    <source>
        <dbReference type="EMBL" id="GGA89925.1"/>
    </source>
</evidence>
<evidence type="ECO:0000256" key="4">
    <source>
        <dbReference type="ARBA" id="ARBA00022723"/>
    </source>
</evidence>
<gene>
    <name evidence="9 11" type="primary">queG</name>
    <name evidence="11" type="ORF">GCM10011369_35130</name>
</gene>
<keyword evidence="8 9" id="KW-0411">Iron-sulfur</keyword>
<comment type="subunit">
    <text evidence="9">Monomer.</text>
</comment>
<evidence type="ECO:0000256" key="1">
    <source>
        <dbReference type="ARBA" id="ARBA00022485"/>
    </source>
</evidence>
<feature type="binding site" evidence="9">
    <location>
        <position position="227"/>
    </location>
    <ligand>
        <name>[4Fe-4S] cluster</name>
        <dbReference type="ChEBI" id="CHEBI:49883"/>
        <label>2</label>
    </ligand>
</feature>
<keyword evidence="6 9" id="KW-0560">Oxidoreductase</keyword>
<feature type="binding site" evidence="9">
    <location>
        <position position="211"/>
    </location>
    <ligand>
        <name>[4Fe-4S] cluster</name>
        <dbReference type="ChEBI" id="CHEBI:49883"/>
        <label>2</label>
    </ligand>
</feature>
<reference evidence="12" key="1">
    <citation type="journal article" date="2019" name="Int. J. Syst. Evol. Microbiol.">
        <title>The Global Catalogue of Microorganisms (GCM) 10K type strain sequencing project: providing services to taxonomists for standard genome sequencing and annotation.</title>
        <authorList>
            <consortium name="The Broad Institute Genomics Platform"/>
            <consortium name="The Broad Institute Genome Sequencing Center for Infectious Disease"/>
            <person name="Wu L."/>
            <person name="Ma J."/>
        </authorList>
    </citation>
    <scope>NUCLEOTIDE SEQUENCE [LARGE SCALE GENOMIC DNA]</scope>
    <source>
        <strain evidence="12">CGMCC 1.10130</strain>
    </source>
</reference>
<keyword evidence="9" id="KW-0846">Cobalamin</keyword>
<comment type="cofactor">
    <cofactor evidence="9">
        <name>cob(II)alamin</name>
        <dbReference type="ChEBI" id="CHEBI:16304"/>
    </cofactor>
</comment>
<feature type="domain" description="4Fe-4S ferredoxin-type" evidence="10">
    <location>
        <begin position="192"/>
        <end position="221"/>
    </location>
</feature>
<comment type="function">
    <text evidence="9">Catalyzes the conversion of epoxyqueuosine (oQ) to queuosine (Q), which is a hypermodified base found in the wobble positions of tRNA(Asp), tRNA(Asn), tRNA(His) and tRNA(Tyr).</text>
</comment>
<organism evidence="11 12">
    <name type="scientific">Neiella marina</name>
    <dbReference type="NCBI Taxonomy" id="508461"/>
    <lineage>
        <taxon>Bacteria</taxon>
        <taxon>Pseudomonadati</taxon>
        <taxon>Pseudomonadota</taxon>
        <taxon>Gammaproteobacteria</taxon>
        <taxon>Alteromonadales</taxon>
        <taxon>Echinimonadaceae</taxon>
        <taxon>Neiella</taxon>
    </lineage>
</organism>
<dbReference type="OrthoDB" id="9784571at2"/>
<dbReference type="PROSITE" id="PS00198">
    <property type="entry name" value="4FE4S_FER_1"/>
    <property type="match status" value="1"/>
</dbReference>
<dbReference type="GO" id="GO:0052693">
    <property type="term" value="F:epoxyqueuosine reductase activity"/>
    <property type="evidence" value="ECO:0007669"/>
    <property type="project" value="UniProtKB-UniRule"/>
</dbReference>
<dbReference type="HAMAP" id="MF_00916">
    <property type="entry name" value="QueG"/>
    <property type="match status" value="1"/>
</dbReference>
<dbReference type="InterPro" id="IPR017896">
    <property type="entry name" value="4Fe4S_Fe-S-bd"/>
</dbReference>
<feature type="binding site" evidence="9">
    <location>
        <position position="64"/>
    </location>
    <ligand>
        <name>cob(II)alamin</name>
        <dbReference type="ChEBI" id="CHEBI:16304"/>
    </ligand>
</feature>
<evidence type="ECO:0000256" key="8">
    <source>
        <dbReference type="ARBA" id="ARBA00023014"/>
    </source>
</evidence>
<evidence type="ECO:0000256" key="3">
    <source>
        <dbReference type="ARBA" id="ARBA00022694"/>
    </source>
</evidence>